<feature type="region of interest" description="Disordered" evidence="1">
    <location>
        <begin position="2689"/>
        <end position="2716"/>
    </location>
</feature>
<feature type="domain" description="Tudor" evidence="2">
    <location>
        <begin position="1201"/>
        <end position="1260"/>
    </location>
</feature>
<protein>
    <submittedName>
        <fullName evidence="4 5">Uncharacterized protein LOC108630430 isoform X1</fullName>
    </submittedName>
</protein>
<gene>
    <name evidence="4 5" type="primary">LOC108630430</name>
</gene>
<evidence type="ECO:0000313" key="5">
    <source>
        <dbReference type="RefSeq" id="XP_026673865.1"/>
    </source>
</evidence>
<feature type="compositionally biased region" description="Polar residues" evidence="1">
    <location>
        <begin position="722"/>
        <end position="736"/>
    </location>
</feature>
<feature type="region of interest" description="Disordered" evidence="1">
    <location>
        <begin position="2296"/>
        <end position="2315"/>
    </location>
</feature>
<dbReference type="GO" id="GO:0005737">
    <property type="term" value="C:cytoplasm"/>
    <property type="evidence" value="ECO:0007669"/>
    <property type="project" value="UniProtKB-ARBA"/>
</dbReference>
<feature type="compositionally biased region" description="Polar residues" evidence="1">
    <location>
        <begin position="2835"/>
        <end position="2849"/>
    </location>
</feature>
<feature type="compositionally biased region" description="Basic and acidic residues" evidence="1">
    <location>
        <begin position="2690"/>
        <end position="2711"/>
    </location>
</feature>
<feature type="compositionally biased region" description="Acidic residues" evidence="1">
    <location>
        <begin position="2799"/>
        <end position="2816"/>
    </location>
</feature>
<feature type="compositionally biased region" description="Basic and acidic residues" evidence="1">
    <location>
        <begin position="814"/>
        <end position="827"/>
    </location>
</feature>
<feature type="domain" description="Tudor" evidence="2">
    <location>
        <begin position="2158"/>
        <end position="2216"/>
    </location>
</feature>
<dbReference type="RefSeq" id="XP_017889218.1">
    <property type="nucleotide sequence ID" value="XM_018033729.2"/>
</dbReference>
<proteinExistence type="predicted"/>
<feature type="region of interest" description="Disordered" evidence="1">
    <location>
        <begin position="2364"/>
        <end position="2441"/>
    </location>
</feature>
<feature type="domain" description="Tudor" evidence="2">
    <location>
        <begin position="1593"/>
        <end position="1650"/>
    </location>
</feature>
<dbReference type="InterPro" id="IPR002999">
    <property type="entry name" value="Tudor"/>
</dbReference>
<feature type="compositionally biased region" description="Basic and acidic residues" evidence="1">
    <location>
        <begin position="2420"/>
        <end position="2434"/>
    </location>
</feature>
<evidence type="ECO:0000313" key="3">
    <source>
        <dbReference type="Proteomes" id="UP000694925"/>
    </source>
</evidence>
<dbReference type="FunFam" id="2.30.30.140:FF:000018">
    <property type="entry name" value="Serine/threonine-protein kinase 31"/>
    <property type="match status" value="2"/>
</dbReference>
<feature type="compositionally biased region" description="Polar residues" evidence="1">
    <location>
        <begin position="2459"/>
        <end position="2468"/>
    </location>
</feature>
<dbReference type="Pfam" id="PF00567">
    <property type="entry name" value="TUDOR"/>
    <property type="match status" value="10"/>
</dbReference>
<feature type="domain" description="Tudor" evidence="2">
    <location>
        <begin position="1973"/>
        <end position="2031"/>
    </location>
</feature>
<feature type="region of interest" description="Disordered" evidence="1">
    <location>
        <begin position="2321"/>
        <end position="2347"/>
    </location>
</feature>
<feature type="compositionally biased region" description="Basic and acidic residues" evidence="1">
    <location>
        <begin position="2331"/>
        <end position="2341"/>
    </location>
</feature>
<dbReference type="Gene3D" id="2.40.50.90">
    <property type="match status" value="7"/>
</dbReference>
<dbReference type="SMART" id="SM00333">
    <property type="entry name" value="TUDOR"/>
    <property type="match status" value="10"/>
</dbReference>
<feature type="compositionally biased region" description="Low complexity" evidence="1">
    <location>
        <begin position="828"/>
        <end position="848"/>
    </location>
</feature>
<dbReference type="Gene3D" id="2.30.30.140">
    <property type="match status" value="10"/>
</dbReference>
<evidence type="ECO:0000313" key="4">
    <source>
        <dbReference type="RefSeq" id="XP_017889218.1"/>
    </source>
</evidence>
<dbReference type="Proteomes" id="UP000694925">
    <property type="component" value="Unplaced"/>
</dbReference>
<feature type="domain" description="Tudor" evidence="2">
    <location>
        <begin position="1781"/>
        <end position="1840"/>
    </location>
</feature>
<dbReference type="CDD" id="cd20379">
    <property type="entry name" value="Tudor_dTUD-like"/>
    <property type="match status" value="1"/>
</dbReference>
<feature type="region of interest" description="Disordered" evidence="1">
    <location>
        <begin position="2589"/>
        <end position="2640"/>
    </location>
</feature>
<sequence>MPDTMSIQQNKELIFFVTHVEAEDTYLKIWGQVDKNSATCVERMILPLIEHFTRSQGCIGPGAANLSVNALCCARYHNEGYYRAKILNVCPDGMIVLQFIDYGNIEVLPPQEVHLLENIPDSESLQSFPPVAFDFVLMNVLPVNGVWENKIVESIKKTLWYNEYTILIHCTNSTHRFIKLWYNNEDFSEFLINRNLALKATYAEMLRSKGVRHPQMQLYQIPNKRVITNTYAAMAPMQHMNPLRSSESEICGFQQNTPVCCAAQQQHMFENPVPEALVFKSRVLDVGSKHEVYVSFVEDGPHKFSIQLQNTSHILSALMKDINSHPLQPLQEPPLPGSVCLGRYTLDGVLCRAVVMSVMENKCKLYYVDFGHTEVLPYTDIFQLPPHFINPKVLSIRFTLSGVHELNVTDDMKDCFKKIISGTLLVLHVRPPEGPPLVQYGDLYDNGRNIKEILKLAFPSTVAITSLTSPTFGYHEPKKLSKGAEEIVIVSYVESCRKFFVQEESNVKFLELVMSNLADFCAAAPTLNPSQLKIGLPCAALYDNQWYRAQILAVNANNVKVLYVDYGNEETVAPMSLRMICDALVKKLPAQATKCSLNGWELLPCTQEVHNRFELLILEKCLRIKVVDVNPEGIVVDLYEPQQNENIKSQMLRIIGTETTIINEPSDYHVTEHQHSVKIANIQSNQHKVNQRSYTKMQVYSVQQWKNEINIETTCDFWQNKNQSDSWRQSPNSNIQERNKSKNWKNESNEEVQENRNEKSNFYRNDTRSEKFNRDDYSNNKSMKDKWNSRNDYNGGKGIRDGKNRSLGFTPKGHSSEKSWSDKESDTSSKGSGKRGSSGNRSGYSRRGGTSGKVQGNKYSDRDGDGSFRSGRTNGDSYANNRVKDKKSQAYRLAQTKLNSMNSSSEGESFNQRYSPIRKRNKSHIPRPNVTIGIVQNCEIVYTNNVSDFFIQLSPDYTALDTLMANIASVYENGGELMKESEILNDMYCIAQYAEDLRWYRAIIKSVEGNSANVQFVDYGNTERIGFDKIKSIQKEFLQLPIQAIHCKLFGIRNDIPDEDRTKHFECAVTGKTLEAEFITEENGMFSVLLKEVVDGYPTNAFINERFCENIDLLKMKQAAISKQTTTISTKTSNKLDCASSDAKWATISHTPGTKKNVIITWFINPNNFYCHVLDSENEFRNMMNEIQKMYVGREPVASHMLKIGSPVIALFADDKALYRAEIIELNKLNGHLVQYIDFGNSAVVNPKKIYPVEKRLLHLPKQAMLCSLLNIVSQDGLNWSKINTEAIDNCFNADKYECTFHDIKDNKYLVSLVNNGNDVANTIVEKNLALFSSGTDVTNDGKNAVISLISYNAERVDINLLNGQTLRVNVSSVQTTSKFYIQLGSAIECESIINTYMTDKNPEVMQRLSTHEICLGTGCLVYSNGVWRRGVINSRSQSTGFDVKFIDTGAYDDIHSDSVLALPGELAIMQNQAIECSLLNVVSVPEADVALKKHVEGKEVIIYVDEVDNNRLIVKLFDTNGNGINFTGNATEQISPICPMPILNSTHKVSVSFADHSASIWLQRTSERILDTNLVEALNQYYNTSSKEKLVEPKENLVCAAKSADGHWNRAKILKCDENRVYVNFIDYGNCEEITPDMIASLDPRFYTPHQLAINVSLPVTLNGTVSEQLSILQDYLMNRELTAVFHNKNKKWVAELLLNGKKVSDQLRLLNLRSEQETSETGKPQIHNMKVGCTYDVIVSHIDSPSQFWLQHVDDATDLMNMQGSFQVQASTFTQVNEILEEGSLCAAVYTIDDSWYRAQVLDADEDITTVRFIDYGNTDVIDNNSGSIRILPDSWKETSVHSIKCRLDIIPVDSEDWNTAVCEKFENLITSAESIQAFVIANSVPKRVDLLINDKSVSEMLVEEHLAVKIHAEEELIDEIVDLELDPHSAFVSHLNSLNEFWIQEEKSVGDLEVMSDRFIVAHMFPKVEEIKENLLCVAKYPEDNCWYRARVISHTDNATRVIYIDYGNSATSTEIRAIPADVADIPPLSRKCRLVMPEGVTEWSERAYKEFVSLAADGATIFLLEVLKEDDTSLVKLTLDGKNVTEMLANFCEFYPATIEERLPPLGEENVPNVYISRLNSPDDFWIQTESNITDLNVMSDRLQAAPTFLPLNAPEIGTICAAIFLEDGMWYRAKIISQSEDATQVLYIDYGNIAITNEIRMLPVDIISISPLAKHCALKMPDIVDDWPSEACKKFEELAAGGETVFEFEILDNSNDPAYVKLIYNGRNVIDILIPTAETVSQDRIEVTSYENKNVSEESEKTDDIDETRSNVNEEYNADVSASENESPKQKIKEGAGDASPYGSFAVELTVDEIVQSMKKDEGQEDEETIKDHSDTTASHEKDDIDKVGEDVKTQNDVHKNEHNLECTEINVQSSKEHVDSKTVNEEAPSKTSQTEKVILNSKIEIYNNQEDICEPNITTQSETSEENDMLETTTDEQRMEVPEQISTDSQKVTNILSFNNEDKYDVESHLQDTDELNASITESNVKDIEEKVSSHLQLSEIETAKCSDKQDSEDIKQQSNIEENVSSIYFEHHTDTKNIEVFLEKGPAERTDTECEISDEGDSEKNKSQSTIEKNLPSADSEHHSDSTDIGVSTDKMSADIASEECKISDESDSEKNKSQSTIEKNLLSAYFEHHSVSTNIKKVSTEKTTEECKINDKQDSEDSKPQSTLEENIHSIDTEHCSDIADIKNVSMANVPIDISSAECKISEKNDSEDSKSKSSTEKSISNTDSQPSNTKDLKERMCLDIDSATIVEEESNIVDEQNSEDSSEENINTLSSQVYSDVKDTTDQTSVNLQSTENNKR</sequence>
<feature type="compositionally biased region" description="Basic and acidic residues" evidence="1">
    <location>
        <begin position="737"/>
        <end position="789"/>
    </location>
</feature>
<feature type="region of interest" description="Disordered" evidence="1">
    <location>
        <begin position="2459"/>
        <end position="2494"/>
    </location>
</feature>
<evidence type="ECO:0000256" key="1">
    <source>
        <dbReference type="SAM" id="MobiDB-lite"/>
    </source>
</evidence>
<dbReference type="KEGG" id="ccal:108630430"/>
<feature type="compositionally biased region" description="Basic and acidic residues" evidence="1">
    <location>
        <begin position="2589"/>
        <end position="2599"/>
    </location>
</feature>
<feature type="region of interest" description="Disordered" evidence="1">
    <location>
        <begin position="722"/>
        <end position="888"/>
    </location>
</feature>
<dbReference type="GeneID" id="108630430"/>
<evidence type="ECO:0000259" key="2">
    <source>
        <dbReference type="PROSITE" id="PS50304"/>
    </source>
</evidence>
<feature type="domain" description="Tudor" evidence="2">
    <location>
        <begin position="531"/>
        <end position="587"/>
    </location>
</feature>
<dbReference type="SUPFAM" id="SSF63748">
    <property type="entry name" value="Tudor/PWWP/MBT"/>
    <property type="match status" value="10"/>
</dbReference>
<feature type="domain" description="Tudor" evidence="2">
    <location>
        <begin position="65"/>
        <end position="123"/>
    </location>
</feature>
<reference evidence="4 5" key="1">
    <citation type="submission" date="2025-04" db="UniProtKB">
        <authorList>
            <consortium name="RefSeq"/>
        </authorList>
    </citation>
    <scope>IDENTIFICATION</scope>
    <source>
        <tissue evidence="4 5">Whole body</tissue>
    </source>
</reference>
<dbReference type="InterPro" id="IPR050621">
    <property type="entry name" value="Tudor_domain_containing"/>
</dbReference>
<name>A0AAJ7JB19_9HYME</name>
<feature type="domain" description="Tudor" evidence="2">
    <location>
        <begin position="333"/>
        <end position="391"/>
    </location>
</feature>
<feature type="compositionally biased region" description="Basic and acidic residues" evidence="1">
    <location>
        <begin position="2375"/>
        <end position="2411"/>
    </location>
</feature>
<dbReference type="RefSeq" id="XP_026673865.1">
    <property type="nucleotide sequence ID" value="XM_026818064.1"/>
</dbReference>
<feature type="compositionally biased region" description="Polar residues" evidence="1">
    <location>
        <begin position="870"/>
        <end position="880"/>
    </location>
</feature>
<keyword evidence="3" id="KW-1185">Reference proteome</keyword>
<dbReference type="PROSITE" id="PS50304">
    <property type="entry name" value="TUDOR"/>
    <property type="match status" value="10"/>
</dbReference>
<feature type="domain" description="Tudor" evidence="2">
    <location>
        <begin position="982"/>
        <end position="1040"/>
    </location>
</feature>
<dbReference type="PANTHER" id="PTHR22948">
    <property type="entry name" value="TUDOR DOMAIN CONTAINING PROTEIN"/>
    <property type="match status" value="1"/>
</dbReference>
<feature type="compositionally biased region" description="Basic and acidic residues" evidence="1">
    <location>
        <begin position="2752"/>
        <end position="2768"/>
    </location>
</feature>
<dbReference type="InterPro" id="IPR035437">
    <property type="entry name" value="SNase_OB-fold_sf"/>
</dbReference>
<feature type="region of interest" description="Disordered" evidence="1">
    <location>
        <begin position="2751"/>
        <end position="2849"/>
    </location>
</feature>
<organism evidence="3 4">
    <name type="scientific">Ceratina calcarata</name>
    <dbReference type="NCBI Taxonomy" id="156304"/>
    <lineage>
        <taxon>Eukaryota</taxon>
        <taxon>Metazoa</taxon>
        <taxon>Ecdysozoa</taxon>
        <taxon>Arthropoda</taxon>
        <taxon>Hexapoda</taxon>
        <taxon>Insecta</taxon>
        <taxon>Pterygota</taxon>
        <taxon>Neoptera</taxon>
        <taxon>Endopterygota</taxon>
        <taxon>Hymenoptera</taxon>
        <taxon>Apocrita</taxon>
        <taxon>Aculeata</taxon>
        <taxon>Apoidea</taxon>
        <taxon>Anthophila</taxon>
        <taxon>Apidae</taxon>
        <taxon>Ceratina</taxon>
        <taxon>Zadontomerus</taxon>
    </lineage>
</organism>
<dbReference type="PANTHER" id="PTHR22948:SF29">
    <property type="entry name" value="FI02030P-RELATED"/>
    <property type="match status" value="1"/>
</dbReference>
<accession>A0AAJ7JB19</accession>
<feature type="domain" description="Tudor" evidence="2">
    <location>
        <begin position="1413"/>
        <end position="1470"/>
    </location>
</feature>
<feature type="compositionally biased region" description="Polar residues" evidence="1">
    <location>
        <begin position="2321"/>
        <end position="2330"/>
    </location>
</feature>